<evidence type="ECO:0000256" key="4">
    <source>
        <dbReference type="ARBA" id="ARBA00011335"/>
    </source>
</evidence>
<evidence type="ECO:0000256" key="3">
    <source>
        <dbReference type="ARBA" id="ARBA00009731"/>
    </source>
</evidence>
<dbReference type="GeneID" id="85227398"/>
<evidence type="ECO:0000256" key="1">
    <source>
        <dbReference type="ARBA" id="ARBA00004389"/>
    </source>
</evidence>
<keyword evidence="13" id="KW-1185">Reference proteome</keyword>
<dbReference type="RefSeq" id="XP_060123655.1">
    <property type="nucleotide sequence ID" value="XM_060267672.1"/>
</dbReference>
<keyword evidence="8 11" id="KW-1133">Transmembrane helix</keyword>
<evidence type="ECO:0000256" key="6">
    <source>
        <dbReference type="ARBA" id="ARBA00022692"/>
    </source>
</evidence>
<evidence type="ECO:0000256" key="10">
    <source>
        <dbReference type="ARBA" id="ARBA00032062"/>
    </source>
</evidence>
<protein>
    <recommendedName>
        <fullName evidence="5 11">UDP-N-acetylglucosamine transferase subunit ALG14</fullName>
    </recommendedName>
    <alternativeName>
        <fullName evidence="10 11">Asparagine-linked glycosylation protein 14</fullName>
    </alternativeName>
</protein>
<name>A0AAF0F0Y7_9BASI</name>
<dbReference type="Gene3D" id="3.40.50.2000">
    <property type="entry name" value="Glycogen Phosphorylase B"/>
    <property type="match status" value="1"/>
</dbReference>
<evidence type="ECO:0000256" key="11">
    <source>
        <dbReference type="RuleBase" id="RU362127"/>
    </source>
</evidence>
<dbReference type="GO" id="GO:0004577">
    <property type="term" value="F:N-acetylglucosaminyldiphosphodolichol N-acetylglucosaminyltransferase activity"/>
    <property type="evidence" value="ECO:0007669"/>
    <property type="project" value="TreeGrafter"/>
</dbReference>
<comment type="caution">
    <text evidence="11">Lacks conserved residue(s) required for the propagation of feature annotation.</text>
</comment>
<evidence type="ECO:0000256" key="5">
    <source>
        <dbReference type="ARBA" id="ARBA00017467"/>
    </source>
</evidence>
<dbReference type="InterPro" id="IPR013969">
    <property type="entry name" value="Oligosacch_biosynth_Alg14"/>
</dbReference>
<evidence type="ECO:0000313" key="13">
    <source>
        <dbReference type="Proteomes" id="UP001217754"/>
    </source>
</evidence>
<accession>A0AAF0F0Y7</accession>
<dbReference type="GO" id="GO:0031965">
    <property type="term" value="C:nuclear membrane"/>
    <property type="evidence" value="ECO:0007669"/>
    <property type="project" value="UniProtKB-SubCell"/>
</dbReference>
<evidence type="ECO:0000256" key="9">
    <source>
        <dbReference type="ARBA" id="ARBA00023136"/>
    </source>
</evidence>
<feature type="transmembrane region" description="Helical" evidence="11">
    <location>
        <begin position="53"/>
        <end position="73"/>
    </location>
</feature>
<gene>
    <name evidence="11 12" type="primary">ALG14</name>
    <name evidence="12" type="ORF">MJAP1_003747</name>
</gene>
<keyword evidence="12" id="KW-0808">Transferase</keyword>
<dbReference type="GO" id="GO:0043541">
    <property type="term" value="C:UDP-N-acetylglucosamine transferase complex"/>
    <property type="evidence" value="ECO:0007669"/>
    <property type="project" value="TreeGrafter"/>
</dbReference>
<comment type="function">
    <text evidence="11">Involved in protein N-glycosylation. Essential for the second step of the dolichol-linked oligosaccharide pathway. Anchors the catalytic subunit ALG13 to the ER.</text>
</comment>
<evidence type="ECO:0000256" key="7">
    <source>
        <dbReference type="ARBA" id="ARBA00022824"/>
    </source>
</evidence>
<dbReference type="Pfam" id="PF08660">
    <property type="entry name" value="Alg14"/>
    <property type="match status" value="1"/>
</dbReference>
<proteinExistence type="inferred from homology"/>
<dbReference type="EMBL" id="CP119964">
    <property type="protein sequence ID" value="WFD40758.1"/>
    <property type="molecule type" value="Genomic_DNA"/>
</dbReference>
<keyword evidence="7 11" id="KW-0256">Endoplasmic reticulum</keyword>
<comment type="similarity">
    <text evidence="3 11">Belongs to the ALG14 family.</text>
</comment>
<keyword evidence="6 11" id="KW-0812">Transmembrane</keyword>
<comment type="subcellular location">
    <subcellularLocation>
        <location evidence="1 11">Endoplasmic reticulum membrane</location>
        <topology evidence="1 11">Single-pass membrane protein</topology>
    </subcellularLocation>
    <subcellularLocation>
        <location evidence="2">Nucleus membrane</location>
        <topology evidence="2">Single-pass membrane protein</topology>
    </subcellularLocation>
</comment>
<feature type="transmembrane region" description="Helical" evidence="11">
    <location>
        <begin position="85"/>
        <end position="106"/>
    </location>
</feature>
<reference evidence="12" key="1">
    <citation type="submission" date="2023-03" db="EMBL/GenBank/DDBJ databases">
        <title>Mating type loci evolution in Malassezia.</title>
        <authorList>
            <person name="Coelho M.A."/>
        </authorList>
    </citation>
    <scope>NUCLEOTIDE SEQUENCE</scope>
    <source>
        <strain evidence="12">CBS 9431</strain>
    </source>
</reference>
<evidence type="ECO:0000256" key="8">
    <source>
        <dbReference type="ARBA" id="ARBA00022989"/>
    </source>
</evidence>
<dbReference type="AlphaFoldDB" id="A0AAF0F0Y7"/>
<dbReference type="PANTHER" id="PTHR12154">
    <property type="entry name" value="GLYCOSYL TRANSFERASE-RELATED"/>
    <property type="match status" value="1"/>
</dbReference>
<dbReference type="GO" id="GO:0006488">
    <property type="term" value="P:dolichol-linked oligosaccharide biosynthetic process"/>
    <property type="evidence" value="ECO:0007669"/>
    <property type="project" value="InterPro"/>
</dbReference>
<dbReference type="PANTHER" id="PTHR12154:SF4">
    <property type="entry name" value="UDP-N-ACETYLGLUCOSAMINE TRANSFERASE SUBUNIT ALG14 HOMOLOG"/>
    <property type="match status" value="1"/>
</dbReference>
<organism evidence="12 13">
    <name type="scientific">Malassezia japonica</name>
    <dbReference type="NCBI Taxonomy" id="223818"/>
    <lineage>
        <taxon>Eukaryota</taxon>
        <taxon>Fungi</taxon>
        <taxon>Dikarya</taxon>
        <taxon>Basidiomycota</taxon>
        <taxon>Ustilaginomycotina</taxon>
        <taxon>Malasseziomycetes</taxon>
        <taxon>Malasseziales</taxon>
        <taxon>Malasseziaceae</taxon>
        <taxon>Malassezia</taxon>
    </lineage>
</organism>
<evidence type="ECO:0000313" key="12">
    <source>
        <dbReference type="EMBL" id="WFD40758.1"/>
    </source>
</evidence>
<keyword evidence="9 11" id="KW-0472">Membrane</keyword>
<keyword evidence="12" id="KW-0328">Glycosyltransferase</keyword>
<dbReference type="Proteomes" id="UP001217754">
    <property type="component" value="Chromosome 7"/>
</dbReference>
<comment type="subunit">
    <text evidence="4 11">Heterodimer with ALG13 to form a functional enzyme.</text>
</comment>
<sequence length="157" mass="17273">MVSSGDTFSLAKAQAFEEARRGSPKLAAHPLQALEIPRARSVGQSWLTTPFTLAWSFLFCILHIGIAPLVSYWTHATPLPVVDVVLMNGPATCVPVVLVAHMLRFFSLPSPRLVYIESFARVRSLSLSAKILRKIVDQFVVQWPSADPKAICYGVLV</sequence>
<evidence type="ECO:0000256" key="2">
    <source>
        <dbReference type="ARBA" id="ARBA00004590"/>
    </source>
</evidence>